<comment type="caution">
    <text evidence="4">The sequence shown here is derived from an EMBL/GenBank/DDBJ whole genome shotgun (WGS) entry which is preliminary data.</text>
</comment>
<dbReference type="SUPFAM" id="SSF51569">
    <property type="entry name" value="Aldolase"/>
    <property type="match status" value="1"/>
</dbReference>
<feature type="binding site" evidence="2">
    <location>
        <position position="101"/>
    </location>
    <ligand>
        <name>Zn(2+)</name>
        <dbReference type="ChEBI" id="CHEBI:29105"/>
        <label>2</label>
    </ligand>
</feature>
<evidence type="ECO:0000256" key="2">
    <source>
        <dbReference type="PIRSR" id="PIRSR001359-3"/>
    </source>
</evidence>
<dbReference type="EMBL" id="CABFNP030000942">
    <property type="protein sequence ID" value="CAI6089171.1"/>
    <property type="molecule type" value="Genomic_DNA"/>
</dbReference>
<comment type="similarity">
    <text evidence="3">Belongs to the class II fructose-bisphosphate aldolase family.</text>
</comment>
<dbReference type="InterPro" id="IPR013785">
    <property type="entry name" value="Aldolase_TIM"/>
</dbReference>
<gene>
    <name evidence="4" type="ORF">CCHLO57077_00019285</name>
</gene>
<comment type="cofactor">
    <cofactor evidence="2 3">
        <name>Zn(2+)</name>
        <dbReference type="ChEBI" id="CHEBI:29105"/>
    </cofactor>
    <text evidence="2 3">Binds 2 Zn(2+) ions per subunit. One is catalytic and the other provides a structural contribution.</text>
</comment>
<accession>A0AA35M289</accession>
<dbReference type="Pfam" id="PF01116">
    <property type="entry name" value="F_bP_aldolase"/>
    <property type="match status" value="1"/>
</dbReference>
<dbReference type="GO" id="GO:0004332">
    <property type="term" value="F:fructose-bisphosphate aldolase activity"/>
    <property type="evidence" value="ECO:0007669"/>
    <property type="project" value="UniProtKB-EC"/>
</dbReference>
<name>A0AA35M289_9HYPO</name>
<dbReference type="InterPro" id="IPR000771">
    <property type="entry name" value="FBA_II"/>
</dbReference>
<keyword evidence="2 3" id="KW-0479">Metal-binding</keyword>
<organism evidence="4 5">
    <name type="scientific">Clonostachys chloroleuca</name>
    <dbReference type="NCBI Taxonomy" id="1926264"/>
    <lineage>
        <taxon>Eukaryota</taxon>
        <taxon>Fungi</taxon>
        <taxon>Dikarya</taxon>
        <taxon>Ascomycota</taxon>
        <taxon>Pezizomycotina</taxon>
        <taxon>Sordariomycetes</taxon>
        <taxon>Hypocreomycetidae</taxon>
        <taxon>Hypocreales</taxon>
        <taxon>Bionectriaceae</taxon>
        <taxon>Clonostachys</taxon>
    </lineage>
</organism>
<dbReference type="PIRSF" id="PIRSF001359">
    <property type="entry name" value="F_bP_aldolase_II"/>
    <property type="match status" value="1"/>
</dbReference>
<keyword evidence="3" id="KW-0324">Glycolysis</keyword>
<protein>
    <recommendedName>
        <fullName evidence="3">Fructose-bisphosphate aldolase</fullName>
        <shortName evidence="3">FBP aldolase</shortName>
        <ecNumber evidence="3">4.1.2.13</ecNumber>
    </recommendedName>
</protein>
<dbReference type="GO" id="GO:0008270">
    <property type="term" value="F:zinc ion binding"/>
    <property type="evidence" value="ECO:0007669"/>
    <property type="project" value="UniProtKB-UniRule"/>
</dbReference>
<evidence type="ECO:0000313" key="5">
    <source>
        <dbReference type="Proteomes" id="UP001160390"/>
    </source>
</evidence>
<feature type="binding site" evidence="2">
    <location>
        <position position="149"/>
    </location>
    <ligand>
        <name>Zn(2+)</name>
        <dbReference type="ChEBI" id="CHEBI:29105"/>
        <label>1</label>
        <note>catalytic</note>
    </ligand>
</feature>
<evidence type="ECO:0000256" key="3">
    <source>
        <dbReference type="RuleBase" id="RU366023"/>
    </source>
</evidence>
<comment type="catalytic activity">
    <reaction evidence="3">
        <text>beta-D-fructose 1,6-bisphosphate = D-glyceraldehyde 3-phosphate + dihydroxyacetone phosphate</text>
        <dbReference type="Rhea" id="RHEA:14729"/>
        <dbReference type="ChEBI" id="CHEBI:32966"/>
        <dbReference type="ChEBI" id="CHEBI:57642"/>
        <dbReference type="ChEBI" id="CHEBI:59776"/>
        <dbReference type="EC" id="4.1.2.13"/>
    </reaction>
</comment>
<feature type="binding site" evidence="2">
    <location>
        <position position="113"/>
    </location>
    <ligand>
        <name>Zn(2+)</name>
        <dbReference type="ChEBI" id="CHEBI:29105"/>
        <label>2</label>
    </ligand>
</feature>
<dbReference type="Gene3D" id="3.20.20.70">
    <property type="entry name" value="Aldolase class I"/>
    <property type="match status" value="2"/>
</dbReference>
<feature type="active site" description="Proton donor" evidence="1">
    <location>
        <position position="79"/>
    </location>
</feature>
<feature type="binding site" evidence="2">
    <location>
        <position position="181"/>
    </location>
    <ligand>
        <name>Zn(2+)</name>
        <dbReference type="ChEBI" id="CHEBI:29105"/>
        <label>1</label>
        <note>catalytic</note>
    </ligand>
</feature>
<dbReference type="AlphaFoldDB" id="A0AA35M289"/>
<dbReference type="PANTHER" id="PTHR30304">
    <property type="entry name" value="D-TAGATOSE-1,6-BISPHOSPHATE ALDOLASE"/>
    <property type="match status" value="1"/>
</dbReference>
<reference evidence="4" key="1">
    <citation type="submission" date="2023-01" db="EMBL/GenBank/DDBJ databases">
        <authorList>
            <person name="Piombo E."/>
        </authorList>
    </citation>
    <scope>NUCLEOTIDE SEQUENCE</scope>
</reference>
<proteinExistence type="inferred from homology"/>
<dbReference type="Proteomes" id="UP001160390">
    <property type="component" value="Unassembled WGS sequence"/>
</dbReference>
<feature type="binding site" evidence="2">
    <location>
        <position position="80"/>
    </location>
    <ligand>
        <name>Zn(2+)</name>
        <dbReference type="ChEBI" id="CHEBI:29105"/>
        <label>1</label>
        <note>catalytic</note>
    </ligand>
</feature>
<evidence type="ECO:0000256" key="1">
    <source>
        <dbReference type="PIRSR" id="PIRSR001359-1"/>
    </source>
</evidence>
<evidence type="ECO:0000313" key="4">
    <source>
        <dbReference type="EMBL" id="CAI6089171.1"/>
    </source>
</evidence>
<dbReference type="GO" id="GO:0006096">
    <property type="term" value="P:glycolytic process"/>
    <property type="evidence" value="ECO:0007669"/>
    <property type="project" value="UniProtKB-KW"/>
</dbReference>
<dbReference type="PANTHER" id="PTHR30304:SF0">
    <property type="entry name" value="D-TAGATOSE-1,6-BISPHOSPHATE ALDOLASE SUBUNIT GATY-RELATED"/>
    <property type="match status" value="1"/>
</dbReference>
<dbReference type="EC" id="4.1.2.13" evidence="3"/>
<dbReference type="InterPro" id="IPR050246">
    <property type="entry name" value="Class_II_FBP_aldolase"/>
</dbReference>
<comment type="function">
    <text evidence="3">Catalyzes the aldol condensation of dihydroxyacetone phosphate (DHAP or glycerone-phosphate) with glyceraldehyde 3-phosphate (G3P) to form fructose 1,6-bisphosphate (FBP) in gluconeogenesis and the reverse reaction in glycolysis.</text>
</comment>
<comment type="pathway">
    <text evidence="3">Carbohydrate degradation; glycolysis; D-glyceraldehyde 3-phosphate and glycerone phosphate from D-glucose: step 4/4.</text>
</comment>
<keyword evidence="2 3" id="KW-0862">Zinc</keyword>
<keyword evidence="5" id="KW-1185">Reference proteome</keyword>
<keyword evidence="3" id="KW-0456">Lyase</keyword>
<sequence>MIEKARIIHNTRKGGYTVGGFCVYNAEGVLAVIKAAERCRSPAIIQFFPWTLHFHGPAFIKYAAEIAHAASVPVSVHLDHCSKPSDADLALECAFDSIMVDRAKGKGITVEAELGRMDLESVLTDPDMATDFVKKTGIHFLAPSFSNVHGPYPAGGAEKRWRLDRLVKIHAAVGDATLLVHGTHPLSDKMIQVGMARGMVKVNQNRNIRNRYYKYIAENCNKVELTTLQVEAVEEYSKGVERLMVEVFDSAGKA</sequence>